<dbReference type="InterPro" id="IPR027417">
    <property type="entry name" value="P-loop_NTPase"/>
</dbReference>
<dbReference type="SMART" id="SM00175">
    <property type="entry name" value="RAB"/>
    <property type="match status" value="1"/>
</dbReference>
<dbReference type="SMART" id="SM00174">
    <property type="entry name" value="RHO"/>
    <property type="match status" value="1"/>
</dbReference>
<dbReference type="SMART" id="SM00173">
    <property type="entry name" value="RAS"/>
    <property type="match status" value="1"/>
</dbReference>
<name>A0A6B2LLT1_9EUKA</name>
<keyword evidence="4" id="KW-0342">GTP-binding</keyword>
<evidence type="ECO:0000256" key="1">
    <source>
        <dbReference type="ARBA" id="ARBA00004308"/>
    </source>
</evidence>
<comment type="subcellular location">
    <subcellularLocation>
        <location evidence="1">Endomembrane system</location>
    </subcellularLocation>
</comment>
<dbReference type="SUPFAM" id="SSF52540">
    <property type="entry name" value="P-loop containing nucleoside triphosphate hydrolases"/>
    <property type="match status" value="1"/>
</dbReference>
<evidence type="ECO:0000256" key="5">
    <source>
        <dbReference type="ARBA" id="ARBA00023136"/>
    </source>
</evidence>
<evidence type="ECO:0000256" key="2">
    <source>
        <dbReference type="ARBA" id="ARBA00006270"/>
    </source>
</evidence>
<dbReference type="PROSITE" id="PS51421">
    <property type="entry name" value="RAS"/>
    <property type="match status" value="1"/>
</dbReference>
<dbReference type="EMBL" id="GIBP01008916">
    <property type="protein sequence ID" value="NDV37885.1"/>
    <property type="molecule type" value="Transcribed_RNA"/>
</dbReference>
<sequence>MPSKEYDYLFKVLLIGDSSVGKTSLCTRFTENAFSENFIATLGVDFKIRTLSIENKRVRLQVWDTAGQERFRTITQAFYRGAHGVVLVYDITDRETFANIDRWLEDTNNYAPDDALKMIVGNKCDLFEERAVTTKEGQDFAKLRKVLFLETSAKTCENVDSIFEELGKIFVSKNS</sequence>
<evidence type="ECO:0000256" key="6">
    <source>
        <dbReference type="ARBA" id="ARBA00023288"/>
    </source>
</evidence>
<dbReference type="GO" id="GO:0005525">
    <property type="term" value="F:GTP binding"/>
    <property type="evidence" value="ECO:0007669"/>
    <property type="project" value="UniProtKB-KW"/>
</dbReference>
<dbReference type="GO" id="GO:0003924">
    <property type="term" value="F:GTPase activity"/>
    <property type="evidence" value="ECO:0007669"/>
    <property type="project" value="InterPro"/>
</dbReference>
<comment type="similarity">
    <text evidence="2">Belongs to the small GTPase superfamily. Rab family.</text>
</comment>
<protein>
    <submittedName>
        <fullName evidence="7">Uncharacterized protein</fullName>
    </submittedName>
</protein>
<dbReference type="Pfam" id="PF00071">
    <property type="entry name" value="Ras"/>
    <property type="match status" value="1"/>
</dbReference>
<dbReference type="PROSITE" id="PS51420">
    <property type="entry name" value="RHO"/>
    <property type="match status" value="1"/>
</dbReference>
<evidence type="ECO:0000256" key="3">
    <source>
        <dbReference type="ARBA" id="ARBA00022741"/>
    </source>
</evidence>
<evidence type="ECO:0000313" key="7">
    <source>
        <dbReference type="EMBL" id="NDV37885.1"/>
    </source>
</evidence>
<dbReference type="Gene3D" id="3.40.50.300">
    <property type="entry name" value="P-loop containing nucleotide triphosphate hydrolases"/>
    <property type="match status" value="1"/>
</dbReference>
<organism evidence="7">
    <name type="scientific">Arcella intermedia</name>
    <dbReference type="NCBI Taxonomy" id="1963864"/>
    <lineage>
        <taxon>Eukaryota</taxon>
        <taxon>Amoebozoa</taxon>
        <taxon>Tubulinea</taxon>
        <taxon>Elardia</taxon>
        <taxon>Arcellinida</taxon>
        <taxon>Sphaerothecina</taxon>
        <taxon>Arcellidae</taxon>
        <taxon>Arcella</taxon>
    </lineage>
</organism>
<dbReference type="NCBIfam" id="TIGR00231">
    <property type="entry name" value="small_GTP"/>
    <property type="match status" value="1"/>
</dbReference>
<keyword evidence="6" id="KW-0449">Lipoprotein</keyword>
<dbReference type="SMART" id="SM00177">
    <property type="entry name" value="ARF"/>
    <property type="match status" value="1"/>
</dbReference>
<dbReference type="AlphaFoldDB" id="A0A6B2LLT1"/>
<dbReference type="CDD" id="cd00154">
    <property type="entry name" value="Rab"/>
    <property type="match status" value="1"/>
</dbReference>
<keyword evidence="3" id="KW-0547">Nucleotide-binding</keyword>
<dbReference type="PANTHER" id="PTHR47980">
    <property type="entry name" value="LD44762P"/>
    <property type="match status" value="1"/>
</dbReference>
<proteinExistence type="inferred from homology"/>
<keyword evidence="5" id="KW-0472">Membrane</keyword>
<dbReference type="InterPro" id="IPR001806">
    <property type="entry name" value="Small_GTPase"/>
</dbReference>
<evidence type="ECO:0000256" key="4">
    <source>
        <dbReference type="ARBA" id="ARBA00023134"/>
    </source>
</evidence>
<dbReference type="InterPro" id="IPR005225">
    <property type="entry name" value="Small_GTP-bd"/>
</dbReference>
<dbReference type="PRINTS" id="PR00449">
    <property type="entry name" value="RASTRNSFRMNG"/>
</dbReference>
<dbReference type="GO" id="GO:0012505">
    <property type="term" value="C:endomembrane system"/>
    <property type="evidence" value="ECO:0007669"/>
    <property type="project" value="UniProtKB-SubCell"/>
</dbReference>
<dbReference type="PROSITE" id="PS51419">
    <property type="entry name" value="RAB"/>
    <property type="match status" value="1"/>
</dbReference>
<reference evidence="7" key="1">
    <citation type="journal article" date="2020" name="J. Eukaryot. Microbiol.">
        <title>De novo Sequencing, Assembly and Annotation of the Transcriptome for the Free-Living Testate Amoeba Arcella intermedia.</title>
        <authorList>
            <person name="Ribeiro G.M."/>
            <person name="Porfirio-Sousa A.L."/>
            <person name="Maurer-Alcala X.X."/>
            <person name="Katz L.A."/>
            <person name="Lahr D.J.G."/>
        </authorList>
    </citation>
    <scope>NUCLEOTIDE SEQUENCE</scope>
</reference>
<dbReference type="FunFam" id="3.40.50.300:FF:000586">
    <property type="entry name" value="Rab family GTPase"/>
    <property type="match status" value="1"/>
</dbReference>
<accession>A0A6B2LLT1</accession>
<dbReference type="InterPro" id="IPR050305">
    <property type="entry name" value="Small_GTPase_Rab"/>
</dbReference>